<evidence type="ECO:0000313" key="1">
    <source>
        <dbReference type="EMBL" id="RUL89257.1"/>
    </source>
</evidence>
<proteinExistence type="predicted"/>
<dbReference type="AlphaFoldDB" id="A0A432MQ34"/>
<sequence>MRATFAIFASTIGSALIGLPALPSALAEGPYSTEVLAEAPPEELAGEIRETLQERGVRVRNADGEPVFDIWLCASVPAQAEIGGPSGSVLYPFLTAGQLVGAVRLSEEAYDYKDQSILPGVYTMRYGLQPVDGNHLGVSKYRDYLLLSLADEDIEAGPISQDDLQALSTGPSGTNHPAIFLLLPAPEGGEVPAIVPDEAEERTGLVLELPVAPQGGGEPEPLAIQLVIEGAGPH</sequence>
<protein>
    <submittedName>
        <fullName evidence="1">Uncharacterized protein</fullName>
    </submittedName>
</protein>
<evidence type="ECO:0000313" key="2">
    <source>
        <dbReference type="Proteomes" id="UP000280296"/>
    </source>
</evidence>
<dbReference type="EMBL" id="RYZH01000003">
    <property type="protein sequence ID" value="RUL89257.1"/>
    <property type="molecule type" value="Genomic_DNA"/>
</dbReference>
<reference evidence="1 2" key="2">
    <citation type="submission" date="2019-01" db="EMBL/GenBank/DDBJ databases">
        <title>Tautonia sociabilis, a novel thermotolerant planctomycete of Isosphaeraceae family, isolated from a 4000 m deep subterranean habitat.</title>
        <authorList>
            <person name="Kovaleva O.L."/>
            <person name="Elcheninov A.G."/>
            <person name="Van Heerden E."/>
            <person name="Toshchakov S.V."/>
            <person name="Novikov A."/>
            <person name="Bonch-Osmolovskaya E.A."/>
            <person name="Kublanov I.V."/>
        </authorList>
    </citation>
    <scope>NUCLEOTIDE SEQUENCE [LARGE SCALE GENOMIC DNA]</scope>
    <source>
        <strain evidence="1 2">GM2012</strain>
    </source>
</reference>
<comment type="caution">
    <text evidence="1">The sequence shown here is derived from an EMBL/GenBank/DDBJ whole genome shotgun (WGS) entry which is preliminary data.</text>
</comment>
<dbReference type="OrthoDB" id="281207at2"/>
<accession>A0A432MQ34</accession>
<organism evidence="1 2">
    <name type="scientific">Tautonia sociabilis</name>
    <dbReference type="NCBI Taxonomy" id="2080755"/>
    <lineage>
        <taxon>Bacteria</taxon>
        <taxon>Pseudomonadati</taxon>
        <taxon>Planctomycetota</taxon>
        <taxon>Planctomycetia</taxon>
        <taxon>Isosphaerales</taxon>
        <taxon>Isosphaeraceae</taxon>
        <taxon>Tautonia</taxon>
    </lineage>
</organism>
<name>A0A432MQ34_9BACT</name>
<dbReference type="RefSeq" id="WP_126723693.1">
    <property type="nucleotide sequence ID" value="NZ_RYZH01000003.1"/>
</dbReference>
<reference evidence="1 2" key="1">
    <citation type="submission" date="2018-12" db="EMBL/GenBank/DDBJ databases">
        <authorList>
            <person name="Toschakov S.V."/>
        </authorList>
    </citation>
    <scope>NUCLEOTIDE SEQUENCE [LARGE SCALE GENOMIC DNA]</scope>
    <source>
        <strain evidence="1 2">GM2012</strain>
    </source>
</reference>
<gene>
    <name evidence="1" type="ORF">TsocGM_02225</name>
</gene>
<keyword evidence="2" id="KW-1185">Reference proteome</keyword>
<dbReference type="Proteomes" id="UP000280296">
    <property type="component" value="Unassembled WGS sequence"/>
</dbReference>